<dbReference type="InterPro" id="IPR016032">
    <property type="entry name" value="Sig_transdc_resp-reg_C-effctor"/>
</dbReference>
<dbReference type="GO" id="GO:0006355">
    <property type="term" value="P:regulation of DNA-templated transcription"/>
    <property type="evidence" value="ECO:0007669"/>
    <property type="project" value="InterPro"/>
</dbReference>
<dbReference type="InterPro" id="IPR000792">
    <property type="entry name" value="Tscrpt_reg_LuxR_C"/>
</dbReference>
<evidence type="ECO:0000313" key="7">
    <source>
        <dbReference type="Proteomes" id="UP000185696"/>
    </source>
</evidence>
<dbReference type="SUPFAM" id="SSF52172">
    <property type="entry name" value="CheY-like"/>
    <property type="match status" value="1"/>
</dbReference>
<dbReference type="PANTHER" id="PTHR44688">
    <property type="entry name" value="DNA-BINDING TRANSCRIPTIONAL ACTIVATOR DEVR_DOSR"/>
    <property type="match status" value="1"/>
</dbReference>
<evidence type="ECO:0000256" key="3">
    <source>
        <dbReference type="ARBA" id="ARBA00023163"/>
    </source>
</evidence>
<dbReference type="PROSITE" id="PS50043">
    <property type="entry name" value="HTH_LUXR_2"/>
    <property type="match status" value="1"/>
</dbReference>
<comment type="caution">
    <text evidence="6">The sequence shown here is derived from an EMBL/GenBank/DDBJ whole genome shotgun (WGS) entry which is preliminary data.</text>
</comment>
<dbReference type="EMBL" id="MSIF01000001">
    <property type="protein sequence ID" value="OLF14240.1"/>
    <property type="molecule type" value="Genomic_DNA"/>
</dbReference>
<keyword evidence="7" id="KW-1185">Reference proteome</keyword>
<keyword evidence="3" id="KW-0804">Transcription</keyword>
<dbReference type="SUPFAM" id="SSF46894">
    <property type="entry name" value="C-terminal effector domain of the bipartite response regulators"/>
    <property type="match status" value="1"/>
</dbReference>
<dbReference type="PRINTS" id="PR00038">
    <property type="entry name" value="HTHLUXR"/>
</dbReference>
<reference evidence="6 7" key="1">
    <citation type="submission" date="2016-12" db="EMBL/GenBank/DDBJ databases">
        <title>The draft genome sequence of Actinophytocola xinjiangensis.</title>
        <authorList>
            <person name="Wang W."/>
            <person name="Yuan L."/>
        </authorList>
    </citation>
    <scope>NUCLEOTIDE SEQUENCE [LARGE SCALE GENOMIC DNA]</scope>
    <source>
        <strain evidence="6 7">CGMCC 4.4663</strain>
    </source>
</reference>
<dbReference type="InterPro" id="IPR011006">
    <property type="entry name" value="CheY-like_superfamily"/>
</dbReference>
<protein>
    <recommendedName>
        <fullName evidence="5">HTH luxR-type domain-containing protein</fullName>
    </recommendedName>
</protein>
<dbReference type="OrthoDB" id="3176919at2"/>
<organism evidence="6 7">
    <name type="scientific">Actinophytocola xinjiangensis</name>
    <dbReference type="NCBI Taxonomy" id="485602"/>
    <lineage>
        <taxon>Bacteria</taxon>
        <taxon>Bacillati</taxon>
        <taxon>Actinomycetota</taxon>
        <taxon>Actinomycetes</taxon>
        <taxon>Pseudonocardiales</taxon>
        <taxon>Pseudonocardiaceae</taxon>
    </lineage>
</organism>
<proteinExistence type="predicted"/>
<feature type="domain" description="HTH luxR-type" evidence="5">
    <location>
        <begin position="107"/>
        <end position="172"/>
    </location>
</feature>
<dbReference type="CDD" id="cd06170">
    <property type="entry name" value="LuxR_C_like"/>
    <property type="match status" value="1"/>
</dbReference>
<evidence type="ECO:0000313" key="6">
    <source>
        <dbReference type="EMBL" id="OLF14240.1"/>
    </source>
</evidence>
<feature type="region of interest" description="Disordered" evidence="4">
    <location>
        <begin position="93"/>
        <end position="115"/>
    </location>
</feature>
<sequence>MSVVACYACVPTTPLPPTDLILVDLGVAEPDVLDALVVQLSRIAPVLLLSSSPAERSAVVRLLRLGAAGVLDRRASRERLLATVYAMGVASIDGRQDTSDHPDHSPRDEDSPPLSGREEQVLALIALGMTHRQVASRLGISPHTVDTYVKRIRSKLQLGNKAQLTRLAVRRAMAV</sequence>
<keyword evidence="1" id="KW-0805">Transcription regulation</keyword>
<evidence type="ECO:0000259" key="5">
    <source>
        <dbReference type="PROSITE" id="PS50043"/>
    </source>
</evidence>
<evidence type="ECO:0000256" key="2">
    <source>
        <dbReference type="ARBA" id="ARBA00023125"/>
    </source>
</evidence>
<keyword evidence="2" id="KW-0238">DNA-binding</keyword>
<feature type="compositionally biased region" description="Basic and acidic residues" evidence="4">
    <location>
        <begin position="94"/>
        <end position="115"/>
    </location>
</feature>
<accession>A0A7Z0WRY6</accession>
<dbReference type="AlphaFoldDB" id="A0A7Z0WRY6"/>
<name>A0A7Z0WRY6_9PSEU</name>
<dbReference type="PANTHER" id="PTHR44688:SF16">
    <property type="entry name" value="DNA-BINDING TRANSCRIPTIONAL ACTIVATOR DEVR_DOSR"/>
    <property type="match status" value="1"/>
</dbReference>
<dbReference type="SMART" id="SM00421">
    <property type="entry name" value="HTH_LUXR"/>
    <property type="match status" value="1"/>
</dbReference>
<dbReference type="RefSeq" id="WP_075131186.1">
    <property type="nucleotide sequence ID" value="NZ_MSIF01000001.1"/>
</dbReference>
<evidence type="ECO:0000256" key="1">
    <source>
        <dbReference type="ARBA" id="ARBA00023015"/>
    </source>
</evidence>
<dbReference type="Proteomes" id="UP000185696">
    <property type="component" value="Unassembled WGS sequence"/>
</dbReference>
<evidence type="ECO:0000256" key="4">
    <source>
        <dbReference type="SAM" id="MobiDB-lite"/>
    </source>
</evidence>
<dbReference type="Gene3D" id="3.40.50.2300">
    <property type="match status" value="1"/>
</dbReference>
<dbReference type="Pfam" id="PF00196">
    <property type="entry name" value="GerE"/>
    <property type="match status" value="1"/>
</dbReference>
<gene>
    <name evidence="6" type="ORF">BLA60_03655</name>
</gene>
<dbReference type="GO" id="GO:0003677">
    <property type="term" value="F:DNA binding"/>
    <property type="evidence" value="ECO:0007669"/>
    <property type="project" value="UniProtKB-KW"/>
</dbReference>